<name>A0A1T5G6W4_9SPHN</name>
<evidence type="ECO:0000313" key="2">
    <source>
        <dbReference type="Proteomes" id="UP000189818"/>
    </source>
</evidence>
<keyword evidence="2" id="KW-1185">Reference proteome</keyword>
<organism evidence="1 2">
    <name type="scientific">Rhizorhabdus histidinilytica</name>
    <dbReference type="NCBI Taxonomy" id="439228"/>
    <lineage>
        <taxon>Bacteria</taxon>
        <taxon>Pseudomonadati</taxon>
        <taxon>Pseudomonadota</taxon>
        <taxon>Alphaproteobacteria</taxon>
        <taxon>Sphingomonadales</taxon>
        <taxon>Sphingomonadaceae</taxon>
        <taxon>Rhizorhabdus</taxon>
    </lineage>
</organism>
<dbReference type="RefSeq" id="WP_176152662.1">
    <property type="nucleotide sequence ID" value="NZ_FUYM01000012.1"/>
</dbReference>
<dbReference type="STRING" id="439228.SAMN06295920_11270"/>
<dbReference type="AlphaFoldDB" id="A0A1T5G6W4"/>
<gene>
    <name evidence="1" type="ORF">SAMN06295920_11270</name>
</gene>
<proteinExistence type="predicted"/>
<dbReference type="Proteomes" id="UP000189818">
    <property type="component" value="Unassembled WGS sequence"/>
</dbReference>
<dbReference type="EMBL" id="FUYM01000012">
    <property type="protein sequence ID" value="SKC04074.1"/>
    <property type="molecule type" value="Genomic_DNA"/>
</dbReference>
<protein>
    <submittedName>
        <fullName evidence="1">Uncharacterized protein</fullName>
    </submittedName>
</protein>
<evidence type="ECO:0000313" key="1">
    <source>
        <dbReference type="EMBL" id="SKC04074.1"/>
    </source>
</evidence>
<accession>A0A1T5G6W4</accession>
<reference evidence="2" key="1">
    <citation type="submission" date="2017-02" db="EMBL/GenBank/DDBJ databases">
        <authorList>
            <person name="Varghese N."/>
            <person name="Submissions S."/>
        </authorList>
    </citation>
    <scope>NUCLEOTIDE SEQUENCE [LARGE SCALE GENOMIC DNA]</scope>
    <source>
        <strain evidence="2">UM2</strain>
    </source>
</reference>
<sequence>MSDRSKGSAARLRREAAKARLLAHNTADEQERERLTAMAAMFDREAQAIDEALGARP</sequence>